<accession>A0A380B957</accession>
<evidence type="ECO:0000256" key="1">
    <source>
        <dbReference type="SAM" id="SignalP"/>
    </source>
</evidence>
<reference evidence="2 3" key="1">
    <citation type="submission" date="2018-06" db="EMBL/GenBank/DDBJ databases">
        <authorList>
            <consortium name="Pathogen Informatics"/>
            <person name="Doyle S."/>
        </authorList>
    </citation>
    <scope>NUCLEOTIDE SEQUENCE [LARGE SCALE GENOMIC DNA]</scope>
    <source>
        <strain evidence="2 3">NCTC11388</strain>
    </source>
</reference>
<dbReference type="AlphaFoldDB" id="A0A380B957"/>
<evidence type="ECO:0000313" key="3">
    <source>
        <dbReference type="Proteomes" id="UP000254893"/>
    </source>
</evidence>
<dbReference type="Proteomes" id="UP000254893">
    <property type="component" value="Unassembled WGS sequence"/>
</dbReference>
<keyword evidence="1" id="KW-0732">Signal</keyword>
<feature type="signal peptide" evidence="1">
    <location>
        <begin position="1"/>
        <end position="19"/>
    </location>
</feature>
<dbReference type="Pfam" id="PF11138">
    <property type="entry name" value="DUF2911"/>
    <property type="match status" value="1"/>
</dbReference>
<organism evidence="2 3">
    <name type="scientific">Sphingobacterium spiritivorum</name>
    <name type="common">Flavobacterium spiritivorum</name>
    <dbReference type="NCBI Taxonomy" id="258"/>
    <lineage>
        <taxon>Bacteria</taxon>
        <taxon>Pseudomonadati</taxon>
        <taxon>Bacteroidota</taxon>
        <taxon>Sphingobacteriia</taxon>
        <taxon>Sphingobacteriales</taxon>
        <taxon>Sphingobacteriaceae</taxon>
        <taxon>Sphingobacterium</taxon>
    </lineage>
</organism>
<evidence type="ECO:0000313" key="2">
    <source>
        <dbReference type="EMBL" id="SUI96603.1"/>
    </source>
</evidence>
<sequence length="172" mass="18899">MKTQAILLFFVLLSATAFGQTDKSKRPSPPDSVRITTDDGVTIAVNYSRPSLKGRQIGVDVAPIGKVWRTGANEATTFEINKDVSIEGQELPAGKYSLYSIPGEQQITLIFNKTWNQWGTKYEQSEDALRVDVTPAAADTAQEQFKISADKSGKVQLIWGEYAVPFTVKAVK</sequence>
<name>A0A380B957_SPHSI</name>
<proteinExistence type="predicted"/>
<dbReference type="EMBL" id="UGYW01000001">
    <property type="protein sequence ID" value="SUI96603.1"/>
    <property type="molecule type" value="Genomic_DNA"/>
</dbReference>
<gene>
    <name evidence="2" type="ORF">NCTC11388_00047</name>
</gene>
<protein>
    <submittedName>
        <fullName evidence="2">Protein of uncharacterized function (DUF2911)</fullName>
    </submittedName>
</protein>
<dbReference type="InterPro" id="IPR021314">
    <property type="entry name" value="DUF2911"/>
</dbReference>
<dbReference type="RefSeq" id="WP_115168654.1">
    <property type="nucleotide sequence ID" value="NZ_UGYW01000001.1"/>
</dbReference>
<feature type="chain" id="PRO_5016829854" evidence="1">
    <location>
        <begin position="20"/>
        <end position="172"/>
    </location>
</feature>